<evidence type="ECO:0000313" key="5">
    <source>
        <dbReference type="Proteomes" id="UP001224812"/>
    </source>
</evidence>
<dbReference type="Proteomes" id="UP000198883">
    <property type="component" value="Unassembled WGS sequence"/>
</dbReference>
<feature type="transmembrane region" description="Helical" evidence="1">
    <location>
        <begin position="154"/>
        <end position="173"/>
    </location>
</feature>
<dbReference type="RefSeq" id="WP_090920407.1">
    <property type="nucleotide sequence ID" value="NZ_CP016180.1"/>
</dbReference>
<reference evidence="4" key="2">
    <citation type="submission" date="2016-10" db="EMBL/GenBank/DDBJ databases">
        <authorList>
            <person name="Varghese N."/>
            <person name="Submissions S."/>
        </authorList>
    </citation>
    <scope>NUCLEOTIDE SEQUENCE [LARGE SCALE GENOMIC DNA]</scope>
    <source>
        <strain evidence="4">DSM 24204</strain>
    </source>
</reference>
<name>A0A1H7V0T9_9PAST</name>
<protein>
    <submittedName>
        <fullName evidence="2">DUF4184 family protein</fullName>
    </submittedName>
</protein>
<reference evidence="3" key="1">
    <citation type="submission" date="2016-10" db="EMBL/GenBank/DDBJ databases">
        <authorList>
            <person name="de Groot N.N."/>
        </authorList>
    </citation>
    <scope>NUCLEOTIDE SEQUENCE [LARGE SCALE GENOMIC DNA]</scope>
    <source>
        <strain evidence="3">DSM 24204</strain>
    </source>
</reference>
<keyword evidence="5" id="KW-1185">Reference proteome</keyword>
<sequence length="241" mass="28011">MPFTFSHPAIVLPLKPIFGKWVSLTALIIGSLTPDFEYFLRMRMYSEYSHTLLGALWFNLPLGIILFIIFHRIIKKPLLENSPRFIQYRLSQFKNEDGLLYLKNHWIIVSISIVIGAYSHILWDSFTHQYAFFVHYFALDQMLGHSNIPIFKFLQHLSTISGALFMLCYLLMMKVTKSSYTQPSLEFWFAFIILTIGILGIRLMFMQNLMQYGHIIVNVISSGIIALTLVCLKSLKKKDTQ</sequence>
<dbReference type="OrthoDB" id="8481923at2"/>
<dbReference type="STRING" id="97481.SAMN05444853_103106"/>
<dbReference type="EMBL" id="JASAVS010000001">
    <property type="protein sequence ID" value="MDP8084416.1"/>
    <property type="molecule type" value="Genomic_DNA"/>
</dbReference>
<proteinExistence type="predicted"/>
<reference evidence="2 5" key="3">
    <citation type="journal article" date="2023" name="Front. Microbiol.">
        <title>Phylogeography and host specificity of Pasteurellaceae pathogenic to sea-farmed fish in the north-east Atlantic.</title>
        <authorList>
            <person name="Gulla S."/>
            <person name="Colquhoun D.J."/>
            <person name="Olsen A.B."/>
            <person name="Spilsberg B."/>
            <person name="Lagesen K."/>
            <person name="Aakesson C.P."/>
            <person name="Strom S."/>
            <person name="Manji F."/>
            <person name="Birkbeck T.H."/>
            <person name="Nilsen H.K."/>
        </authorList>
    </citation>
    <scope>NUCLEOTIDE SEQUENCE [LARGE SCALE GENOMIC DNA]</scope>
    <source>
        <strain evidence="2 5">VIO11850</strain>
    </source>
</reference>
<keyword evidence="1" id="KW-0472">Membrane</keyword>
<feature type="transmembrane region" description="Helical" evidence="1">
    <location>
        <begin position="211"/>
        <end position="232"/>
    </location>
</feature>
<dbReference type="Proteomes" id="UP001224812">
    <property type="component" value="Unassembled WGS sequence"/>
</dbReference>
<keyword evidence="1" id="KW-1133">Transmembrane helix</keyword>
<evidence type="ECO:0000313" key="4">
    <source>
        <dbReference type="Proteomes" id="UP000198883"/>
    </source>
</evidence>
<feature type="transmembrane region" description="Helical" evidence="1">
    <location>
        <begin position="52"/>
        <end position="74"/>
    </location>
</feature>
<dbReference type="EMBL" id="FOBN01000003">
    <property type="protein sequence ID" value="SEM02770.1"/>
    <property type="molecule type" value="Genomic_DNA"/>
</dbReference>
<gene>
    <name evidence="2" type="ORF">QJT92_00530</name>
    <name evidence="3" type="ORF">SAMN05444853_103106</name>
</gene>
<dbReference type="Pfam" id="PF13803">
    <property type="entry name" value="DUF4184"/>
    <property type="match status" value="1"/>
</dbReference>
<organism evidence="3 4">
    <name type="scientific">Phocoenobacter skyensis</name>
    <dbReference type="NCBI Taxonomy" id="97481"/>
    <lineage>
        <taxon>Bacteria</taxon>
        <taxon>Pseudomonadati</taxon>
        <taxon>Pseudomonadota</taxon>
        <taxon>Gammaproteobacteria</taxon>
        <taxon>Pasteurellales</taxon>
        <taxon>Pasteurellaceae</taxon>
        <taxon>Phocoenobacter</taxon>
    </lineage>
</organism>
<evidence type="ECO:0000313" key="2">
    <source>
        <dbReference type="EMBL" id="MDP8084416.1"/>
    </source>
</evidence>
<dbReference type="InterPro" id="IPR025238">
    <property type="entry name" value="DUF4184"/>
</dbReference>
<dbReference type="AlphaFoldDB" id="A0A1H7V0T9"/>
<feature type="transmembrane region" description="Helical" evidence="1">
    <location>
        <begin position="20"/>
        <end position="40"/>
    </location>
</feature>
<keyword evidence="1" id="KW-0812">Transmembrane</keyword>
<accession>A0A1H7V0T9</accession>
<evidence type="ECO:0000256" key="1">
    <source>
        <dbReference type="SAM" id="Phobius"/>
    </source>
</evidence>
<evidence type="ECO:0000313" key="3">
    <source>
        <dbReference type="EMBL" id="SEM02770.1"/>
    </source>
</evidence>
<feature type="transmembrane region" description="Helical" evidence="1">
    <location>
        <begin position="185"/>
        <end position="205"/>
    </location>
</feature>
<dbReference type="GeneID" id="83545188"/>